<protein>
    <recommendedName>
        <fullName evidence="1">E2 ubiquitin-conjugating enzyme</fullName>
        <ecNumber evidence="1">2.3.2.23</ecNumber>
    </recommendedName>
</protein>
<dbReference type="InterPro" id="IPR057735">
    <property type="entry name" value="UBE2O-like_tSH3-B"/>
</dbReference>
<dbReference type="AlphaFoldDB" id="A0A9Q0V137"/>
<dbReference type="Pfam" id="PF23044">
    <property type="entry name" value="SH3-C_UBE2O"/>
    <property type="match status" value="1"/>
</dbReference>
<dbReference type="GO" id="GO:0061631">
    <property type="term" value="F:ubiquitin conjugating enzyme activity"/>
    <property type="evidence" value="ECO:0007669"/>
    <property type="project" value="UniProtKB-EC"/>
</dbReference>
<feature type="region of interest" description="Disordered" evidence="6">
    <location>
        <begin position="759"/>
        <end position="795"/>
    </location>
</feature>
<dbReference type="InterPro" id="IPR057732">
    <property type="entry name" value="SH3-A_UBE2O"/>
</dbReference>
<evidence type="ECO:0000256" key="5">
    <source>
        <dbReference type="ARBA" id="ARBA00022840"/>
    </source>
</evidence>
<reference evidence="8" key="2">
    <citation type="journal article" date="2023" name="Int. J. Mol. Sci.">
        <title>De Novo Assembly and Annotation of 11 Diverse Shrub Willow (Salix) Genomes Reveals Novel Gene Organization in Sex-Linked Regions.</title>
        <authorList>
            <person name="Hyden B."/>
            <person name="Feng K."/>
            <person name="Yates T.B."/>
            <person name="Jawdy S."/>
            <person name="Cereghino C."/>
            <person name="Smart L.B."/>
            <person name="Muchero W."/>
        </authorList>
    </citation>
    <scope>NUCLEOTIDE SEQUENCE</scope>
    <source>
        <tissue evidence="8">Shoot tip</tissue>
    </source>
</reference>
<dbReference type="SMART" id="SM00212">
    <property type="entry name" value="UBCc"/>
    <property type="match status" value="1"/>
</dbReference>
<dbReference type="Pfam" id="PF00179">
    <property type="entry name" value="UQ_con"/>
    <property type="match status" value="1"/>
</dbReference>
<dbReference type="InterPro" id="IPR057733">
    <property type="entry name" value="UBE2O-like_SH3-B"/>
</dbReference>
<evidence type="ECO:0000256" key="6">
    <source>
        <dbReference type="SAM" id="MobiDB-lite"/>
    </source>
</evidence>
<dbReference type="Pfam" id="PF23043">
    <property type="entry name" value="SH3-B_UBE2O"/>
    <property type="match status" value="1"/>
</dbReference>
<feature type="domain" description="UBC core" evidence="7">
    <location>
        <begin position="871"/>
        <end position="1032"/>
    </location>
</feature>
<feature type="region of interest" description="Disordered" evidence="6">
    <location>
        <begin position="87"/>
        <end position="138"/>
    </location>
</feature>
<dbReference type="SUPFAM" id="SSF54495">
    <property type="entry name" value="UBC-like"/>
    <property type="match status" value="1"/>
</dbReference>
<gene>
    <name evidence="8" type="ORF">OIU74_004099</name>
</gene>
<keyword evidence="5" id="KW-0067">ATP-binding</keyword>
<keyword evidence="9" id="KW-1185">Reference proteome</keyword>
<proteinExistence type="predicted"/>
<sequence>MCFQLENMQNESSSKVNGLIDGGGDKNSLDQSGSVANELVCELKADSENNVKKLDEIVRNLNNVPCVYGQDIVRHKMHNVVGVVSEVAGESDSDGSIMDDDDDDDEDTGDEGGDGDGDGDANGDRSEGREGGSDNYESETLQADQVRVVWMGDVKPVQHVNDVTVIDRGFLHGDYVASASDPTGQVGVVVDVNISVDLLAPYGSVIRDVSSKDLVRVSEFTVGDYVVFGPWLGRVDDVVDDVTVLFDDGSVCKVKGVEPLHLKPISKGIFEEDEHFPYHPGQRVRATSSSVFKNSRWLSGLWKANRLAGTVTKVTSGSVFIYWIASASYGSDSSTTPAEDQDPKNLELLSCFAHASWQVGDWCHLPSSVVQSSSVTLDEDLLKLGIHDSAKKCELDSSQLGNELTALDGNVVIIANNESSSCGSSTSISKVPAHRKKIRKVLIRREKKTQKQEEDFERALLIVNTRTRVDIAWQDGTIEHGLNSTTLIPIDSPGDHEFVAEQYVLEKASDDVDNSFECRRVGVVKSLNAKERTACVRWLKPVARAEDPHEFDKDEIVSVYELKTHPDYDYSYGDVVVRLSPVSVSDQTSSDLETNGESKQQSRQSEIMNTRKCLGHKKGDDAPTNDVSMGSSDLSWVGNISGLRNGDLEVTWADGMVSMVGPKAIFVVGGDDDNDSVSFGSEVSEAAASWETVDDALDYTQEEVVLQDAIEMNSEEEESVDYSSGRNAALNFPLAALDFVARFATGIFSRGQKNIKPDFPGYKGENELNSQGTSCVSEKKYSSDESSAEKSNVNNNCGMQITNGKEKHASVGDPGSSHAVEISCNLSTENSNAMTCSEARIHHDFKHFDTAKDPLDHHFLDSNGQINNGRKWLKKVQQDWNILQNNLPDEIYVRVYEDQMDLLRATIIGAYGTPYQDGLFFFDFHLPPEYPDVPPVRFSILPFRCWRINPNLYEEGKVCLSLLNTWTGRGNEVWRSSSSILQVLVSLQGLVLNSRPYFNEAGYDKQIRTSEGEINSLSYNENTFLLNCKTMMYLMRKPPKDFEDLVVKEHFRRRGYYILKACNAYMQGNLIGSLARDASVSSKESSNLTSVGFKLMLAKIVPKLYLALNEVGADCHEFKHLLQS</sequence>
<reference evidence="8" key="1">
    <citation type="submission" date="2022-11" db="EMBL/GenBank/DDBJ databases">
        <authorList>
            <person name="Hyden B.L."/>
            <person name="Feng K."/>
            <person name="Yates T."/>
            <person name="Jawdy S."/>
            <person name="Smart L.B."/>
            <person name="Muchero W."/>
        </authorList>
    </citation>
    <scope>NUCLEOTIDE SEQUENCE</scope>
    <source>
        <tissue evidence="8">Shoot tip</tissue>
    </source>
</reference>
<dbReference type="EMBL" id="JAPFFM010000010">
    <property type="protein sequence ID" value="KAJ6739270.1"/>
    <property type="molecule type" value="Genomic_DNA"/>
</dbReference>
<dbReference type="InterPro" id="IPR016135">
    <property type="entry name" value="UBQ-conjugating_enzyme/RWD"/>
</dbReference>
<dbReference type="Pfam" id="PF23046">
    <property type="entry name" value="tSH3-B_UBE2O"/>
    <property type="match status" value="1"/>
</dbReference>
<evidence type="ECO:0000256" key="4">
    <source>
        <dbReference type="ARBA" id="ARBA00022786"/>
    </source>
</evidence>
<evidence type="ECO:0000256" key="2">
    <source>
        <dbReference type="ARBA" id="ARBA00022679"/>
    </source>
</evidence>
<comment type="caution">
    <text evidence="8">The sequence shown here is derived from an EMBL/GenBank/DDBJ whole genome shotgun (WGS) entry which is preliminary data.</text>
</comment>
<feature type="compositionally biased region" description="Acidic residues" evidence="6">
    <location>
        <begin position="89"/>
        <end position="121"/>
    </location>
</feature>
<evidence type="ECO:0000313" key="8">
    <source>
        <dbReference type="EMBL" id="KAJ6739270.1"/>
    </source>
</evidence>
<dbReference type="Pfam" id="PF23048">
    <property type="entry name" value="SH3-A_UBE2O"/>
    <property type="match status" value="1"/>
</dbReference>
<keyword evidence="2" id="KW-0808">Transferase</keyword>
<name>A0A9Q0V137_9ROSI</name>
<dbReference type="EC" id="2.3.2.23" evidence="1"/>
<feature type="region of interest" description="Disordered" evidence="6">
    <location>
        <begin position="584"/>
        <end position="607"/>
    </location>
</feature>
<organism evidence="8 9">
    <name type="scientific">Salix koriyanagi</name>
    <dbReference type="NCBI Taxonomy" id="2511006"/>
    <lineage>
        <taxon>Eukaryota</taxon>
        <taxon>Viridiplantae</taxon>
        <taxon>Streptophyta</taxon>
        <taxon>Embryophyta</taxon>
        <taxon>Tracheophyta</taxon>
        <taxon>Spermatophyta</taxon>
        <taxon>Magnoliopsida</taxon>
        <taxon>eudicotyledons</taxon>
        <taxon>Gunneridae</taxon>
        <taxon>Pentapetalae</taxon>
        <taxon>rosids</taxon>
        <taxon>fabids</taxon>
        <taxon>Malpighiales</taxon>
        <taxon>Salicaceae</taxon>
        <taxon>Saliceae</taxon>
        <taxon>Salix</taxon>
    </lineage>
</organism>
<dbReference type="CDD" id="cd23837">
    <property type="entry name" value="UBCc_UBE2O"/>
    <property type="match status" value="1"/>
</dbReference>
<keyword evidence="3" id="KW-0547">Nucleotide-binding</keyword>
<evidence type="ECO:0000259" key="7">
    <source>
        <dbReference type="PROSITE" id="PS50127"/>
    </source>
</evidence>
<evidence type="ECO:0000256" key="3">
    <source>
        <dbReference type="ARBA" id="ARBA00022741"/>
    </source>
</evidence>
<feature type="compositionally biased region" description="Basic and acidic residues" evidence="6">
    <location>
        <begin position="122"/>
        <end position="132"/>
    </location>
</feature>
<feature type="compositionally biased region" description="Polar residues" evidence="6">
    <location>
        <begin position="767"/>
        <end position="776"/>
    </location>
</feature>
<dbReference type="InterPro" id="IPR057734">
    <property type="entry name" value="UBE2O-like_SH3-C"/>
</dbReference>
<dbReference type="GO" id="GO:0005524">
    <property type="term" value="F:ATP binding"/>
    <property type="evidence" value="ECO:0007669"/>
    <property type="project" value="UniProtKB-KW"/>
</dbReference>
<evidence type="ECO:0000313" key="9">
    <source>
        <dbReference type="Proteomes" id="UP001151752"/>
    </source>
</evidence>
<dbReference type="Gene3D" id="3.10.110.10">
    <property type="entry name" value="Ubiquitin Conjugating Enzyme"/>
    <property type="match status" value="1"/>
</dbReference>
<dbReference type="Proteomes" id="UP001151752">
    <property type="component" value="Chromosome 4"/>
</dbReference>
<accession>A0A9Q0V137</accession>
<dbReference type="PANTHER" id="PTHR46116:SF21">
    <property type="entry name" value="UBIQUITIN-CONJUGATING ENZYME E2 23-RELATED"/>
    <property type="match status" value="1"/>
</dbReference>
<dbReference type="PANTHER" id="PTHR46116">
    <property type="entry name" value="(E3-INDEPENDENT) E2 UBIQUITIN-CONJUGATING ENZYME"/>
    <property type="match status" value="1"/>
</dbReference>
<dbReference type="PROSITE" id="PS50127">
    <property type="entry name" value="UBC_2"/>
    <property type="match status" value="1"/>
</dbReference>
<dbReference type="FunFam" id="3.10.110.10:FF:000028">
    <property type="entry name" value="Probable ubiquitin-conjugating enzyme E2 23"/>
    <property type="match status" value="1"/>
</dbReference>
<keyword evidence="4" id="KW-0833">Ubl conjugation pathway</keyword>
<evidence type="ECO:0000256" key="1">
    <source>
        <dbReference type="ARBA" id="ARBA00012486"/>
    </source>
</evidence>
<dbReference type="InterPro" id="IPR000608">
    <property type="entry name" value="UBC"/>
</dbReference>